<dbReference type="Pfam" id="PF04260">
    <property type="entry name" value="DUF436"/>
    <property type="match status" value="1"/>
</dbReference>
<dbReference type="NCBIfam" id="TIGR01440">
    <property type="entry name" value="TIGR01440 family protein"/>
    <property type="match status" value="1"/>
</dbReference>
<accession>A0A942TPV8</accession>
<protein>
    <recommendedName>
        <fullName evidence="1">UPF0340 protein KHA93_13765</fullName>
    </recommendedName>
</protein>
<dbReference type="InterPro" id="IPR028345">
    <property type="entry name" value="Antibiotic_NAT-like"/>
</dbReference>
<evidence type="ECO:0000313" key="2">
    <source>
        <dbReference type="EMBL" id="MBS4200701.1"/>
    </source>
</evidence>
<dbReference type="HAMAP" id="MF_00800">
    <property type="entry name" value="UPF0340"/>
    <property type="match status" value="1"/>
</dbReference>
<dbReference type="AlphaFoldDB" id="A0A942TPV8"/>
<reference evidence="2 3" key="1">
    <citation type="submission" date="2021-05" db="EMBL/GenBank/DDBJ databases">
        <title>Novel Bacillus species.</title>
        <authorList>
            <person name="Liu G."/>
        </authorList>
    </citation>
    <scope>NUCLEOTIDE SEQUENCE [LARGE SCALE GENOMIC DNA]</scope>
    <source>
        <strain evidence="2 3">FJAT-49732</strain>
    </source>
</reference>
<comment type="caution">
    <text evidence="2">The sequence shown here is derived from an EMBL/GenBank/DDBJ whole genome shotgun (WGS) entry which is preliminary data.</text>
</comment>
<keyword evidence="3" id="KW-1185">Reference proteome</keyword>
<evidence type="ECO:0000256" key="1">
    <source>
        <dbReference type="HAMAP-Rule" id="MF_00800"/>
    </source>
</evidence>
<proteinExistence type="inferred from homology"/>
<dbReference type="PIRSF" id="PIRSF007510">
    <property type="entry name" value="UCP007510"/>
    <property type="match status" value="1"/>
</dbReference>
<dbReference type="InterPro" id="IPR006340">
    <property type="entry name" value="DUF436"/>
</dbReference>
<name>A0A942TPV8_9BACI</name>
<dbReference type="RefSeq" id="WP_213111252.1">
    <property type="nucleotide sequence ID" value="NZ_JAGYPJ010000001.1"/>
</dbReference>
<dbReference type="EMBL" id="JAGYPJ010000001">
    <property type="protein sequence ID" value="MBS4200701.1"/>
    <property type="molecule type" value="Genomic_DNA"/>
</dbReference>
<dbReference type="Proteomes" id="UP000682713">
    <property type="component" value="Unassembled WGS sequence"/>
</dbReference>
<dbReference type="SUPFAM" id="SSF110710">
    <property type="entry name" value="TTHA0583/YokD-like"/>
    <property type="match status" value="1"/>
</dbReference>
<evidence type="ECO:0000313" key="3">
    <source>
        <dbReference type="Proteomes" id="UP000682713"/>
    </source>
</evidence>
<dbReference type="Gene3D" id="3.40.50.10360">
    <property type="entry name" value="Hypothetical protein TT1679"/>
    <property type="match status" value="1"/>
</dbReference>
<gene>
    <name evidence="2" type="ORF">KHA93_13765</name>
</gene>
<organism evidence="2 3">
    <name type="scientific">Lederbergia citrisecunda</name>
    <dbReference type="NCBI Taxonomy" id="2833583"/>
    <lineage>
        <taxon>Bacteria</taxon>
        <taxon>Bacillati</taxon>
        <taxon>Bacillota</taxon>
        <taxon>Bacilli</taxon>
        <taxon>Bacillales</taxon>
        <taxon>Bacillaceae</taxon>
        <taxon>Lederbergia</taxon>
    </lineage>
</organism>
<sequence length="193" mass="21239">MKSVTLPLEQWRKELQTIIRESRDALKLQVGKMLVIGCSTSEVAGKNIGTSGTMEAAEVIYSELKKYADEQGFYLAFQCCEHLNRALVVEKRTAIEKGLEEVSVIPAPNAGGSMATYAYHQFKEPVVVEFIKADAGIDIGDTFIGMHIKHVAVPIRIGQKKLGNANVTMATTRPKLIGGVRAIYELEKLNIQC</sequence>
<comment type="similarity">
    <text evidence="1">Belongs to the UPF0340 family.</text>
</comment>